<dbReference type="InterPro" id="IPR030910">
    <property type="entry name" value="SLAP_dom"/>
</dbReference>
<dbReference type="NCBIfam" id="TIGR04398">
    <property type="entry name" value="SLAP_DUP"/>
    <property type="match status" value="1"/>
</dbReference>
<name>A0ABR8VP83_9BACI</name>
<dbReference type="Proteomes" id="UP000648182">
    <property type="component" value="Unassembled WGS sequence"/>
</dbReference>
<dbReference type="RefSeq" id="WP_191814561.1">
    <property type="nucleotide sequence ID" value="NZ_JACSPV010000033.1"/>
</dbReference>
<organism evidence="1 2">
    <name type="scientific">Bacillus norwichensis</name>
    <dbReference type="NCBI Taxonomy" id="2762217"/>
    <lineage>
        <taxon>Bacteria</taxon>
        <taxon>Bacillati</taxon>
        <taxon>Bacillota</taxon>
        <taxon>Bacilli</taxon>
        <taxon>Bacillales</taxon>
        <taxon>Bacillaceae</taxon>
        <taxon>Bacillus</taxon>
    </lineage>
</organism>
<comment type="caution">
    <text evidence="1">The sequence shown here is derived from an EMBL/GenBank/DDBJ whole genome shotgun (WGS) entry which is preliminary data.</text>
</comment>
<proteinExistence type="predicted"/>
<evidence type="ECO:0000313" key="2">
    <source>
        <dbReference type="Proteomes" id="UP000648182"/>
    </source>
</evidence>
<reference evidence="1 2" key="1">
    <citation type="submission" date="2020-08" db="EMBL/GenBank/DDBJ databases">
        <title>A Genomic Blueprint of the Chicken Gut Microbiome.</title>
        <authorList>
            <person name="Gilroy R."/>
            <person name="Ravi A."/>
            <person name="Getino M."/>
            <person name="Pursley I."/>
            <person name="Horton D.L."/>
            <person name="Alikhan N.-F."/>
            <person name="Baker D."/>
            <person name="Gharbi K."/>
            <person name="Hall N."/>
            <person name="Watson M."/>
            <person name="Adriaenssens E.M."/>
            <person name="Foster-Nyarko E."/>
            <person name="Jarju S."/>
            <person name="Secka A."/>
            <person name="Antonio M."/>
            <person name="Oren A."/>
            <person name="Chaudhuri R."/>
            <person name="La Ragione R.M."/>
            <person name="Hildebrand F."/>
            <person name="Pallen M.J."/>
        </authorList>
    </citation>
    <scope>NUCLEOTIDE SEQUENCE [LARGE SCALE GENOMIC DNA]</scope>
    <source>
        <strain evidence="1 2">Sa1BUA2</strain>
    </source>
</reference>
<evidence type="ECO:0000313" key="1">
    <source>
        <dbReference type="EMBL" id="MBD8006589.1"/>
    </source>
</evidence>
<dbReference type="EMBL" id="JACSPV010000033">
    <property type="protein sequence ID" value="MBD8006589.1"/>
    <property type="molecule type" value="Genomic_DNA"/>
</dbReference>
<accession>A0ABR8VP83</accession>
<gene>
    <name evidence="1" type="ORF">H9631_16035</name>
</gene>
<keyword evidence="2" id="KW-1185">Reference proteome</keyword>
<sequence>MSQLQFHPVWKDKLTLKQKEELLTFFEEQAPITGKFDAVLVRGKYKKNEGAVATVLLRNGYEKLLDIKQAIVEITDSANHLVAAEKFELDLSLKGDSALPWSFVFSRESVKKADVDSANWKIHVDLQEEIQTKKE</sequence>
<protein>
    <submittedName>
        <fullName evidence="1">SLAP domain-containing protein</fullName>
    </submittedName>
</protein>